<dbReference type="EMBL" id="CP089984">
    <property type="protein sequence ID" value="WXB13542.1"/>
    <property type="molecule type" value="Genomic_DNA"/>
</dbReference>
<accession>A0ABZ2LX02</accession>
<sequence length="420" mass="42801">MDDRLLGVAFDTSGNAFAVGIVKHADGGADFSPAVVKFLPTGEIDTTFGNNGVAVVPAVVGQGSNFRGIGVQSTGKIVIAGTVPATVGLPNDRDVGVIRLNADGKSLDSTFAPGSATPGVRVIDLAQGNAPTTDGGLPTARDDQYGLNIQPGDDKIIVVGAQRRTGGTDTDFAVIRLNANGTNDPTFSGDGVFTLDIDQLNVSARRATVLADGGGVVVSGYVPGSTSPFAPTRPVLFKLTSAGELDPSFGPDGGGIYSEPVLSAVTEIYGIAQQGARFVTAGYGKSDPANAVPTDVVSLRFGSSGTLDRSYATDGYALVKFTPNASNGRAVTVLGDNRIVIVGNGQATAGDSDGFVAILSENGRPDTTFGAEGRRTYNLGGKGDQFADIARFGNRLAIVGFSATLDAGNENGYALFLTVP</sequence>
<proteinExistence type="predicted"/>
<dbReference type="Gene3D" id="2.80.10.50">
    <property type="match status" value="2"/>
</dbReference>
<protein>
    <recommendedName>
        <fullName evidence="3">Delta-60 repeat protein</fullName>
    </recommendedName>
</protein>
<evidence type="ECO:0000313" key="2">
    <source>
        <dbReference type="Proteomes" id="UP001370348"/>
    </source>
</evidence>
<name>A0ABZ2LX02_9BACT</name>
<evidence type="ECO:0000313" key="1">
    <source>
        <dbReference type="EMBL" id="WXB13542.1"/>
    </source>
</evidence>
<keyword evidence="2" id="KW-1185">Reference proteome</keyword>
<dbReference type="Pfam" id="PF17164">
    <property type="entry name" value="DUF5122"/>
    <property type="match status" value="3"/>
</dbReference>
<organism evidence="1 2">
    <name type="scientific">Pendulispora albinea</name>
    <dbReference type="NCBI Taxonomy" id="2741071"/>
    <lineage>
        <taxon>Bacteria</taxon>
        <taxon>Pseudomonadati</taxon>
        <taxon>Myxococcota</taxon>
        <taxon>Myxococcia</taxon>
        <taxon>Myxococcales</taxon>
        <taxon>Sorangiineae</taxon>
        <taxon>Pendulisporaceae</taxon>
        <taxon>Pendulispora</taxon>
    </lineage>
</organism>
<dbReference type="InterPro" id="IPR013431">
    <property type="entry name" value="Delta_60_rpt"/>
</dbReference>
<dbReference type="Proteomes" id="UP001370348">
    <property type="component" value="Chromosome"/>
</dbReference>
<reference evidence="1 2" key="1">
    <citation type="submission" date="2021-12" db="EMBL/GenBank/DDBJ databases">
        <title>Discovery of the Pendulisporaceae a myxobacterial family with distinct sporulation behavior and unique specialized metabolism.</title>
        <authorList>
            <person name="Garcia R."/>
            <person name="Popoff A."/>
            <person name="Bader C.D."/>
            <person name="Loehr J."/>
            <person name="Walesch S."/>
            <person name="Walt C."/>
            <person name="Boldt J."/>
            <person name="Bunk B."/>
            <person name="Haeckl F.J.F.P.J."/>
            <person name="Gunesch A.P."/>
            <person name="Birkelbach J."/>
            <person name="Nuebel U."/>
            <person name="Pietschmann T."/>
            <person name="Bach T."/>
            <person name="Mueller R."/>
        </authorList>
    </citation>
    <scope>NUCLEOTIDE SEQUENCE [LARGE SCALE GENOMIC DNA]</scope>
    <source>
        <strain evidence="1 2">MSr11954</strain>
    </source>
</reference>
<dbReference type="NCBIfam" id="TIGR02608">
    <property type="entry name" value="delta_60_rpt"/>
    <property type="match status" value="6"/>
</dbReference>
<gene>
    <name evidence="1" type="ORF">LZC94_37575</name>
</gene>
<dbReference type="RefSeq" id="WP_394823154.1">
    <property type="nucleotide sequence ID" value="NZ_CP089984.1"/>
</dbReference>
<evidence type="ECO:0008006" key="3">
    <source>
        <dbReference type="Google" id="ProtNLM"/>
    </source>
</evidence>